<evidence type="ECO:0000313" key="1">
    <source>
        <dbReference type="EMBL" id="CPR14939.1"/>
    </source>
</evidence>
<gene>
    <name evidence="1" type="ORF">BN1221_01219c</name>
</gene>
<dbReference type="STRING" id="1109412.BN1221_01219c"/>
<proteinExistence type="predicted"/>
<name>A0A0G4JSC1_9GAMM</name>
<reference evidence="1" key="1">
    <citation type="submission" date="2015-01" db="EMBL/GenBank/DDBJ databases">
        <authorList>
            <person name="Xiang T."/>
            <person name="Song Y."/>
            <person name="Huang L."/>
            <person name="Wang B."/>
            <person name="Wu P."/>
        </authorList>
    </citation>
    <scope>NUCLEOTIDE SEQUENCE [LARGE SCALE GENOMIC DNA]</scope>
    <source>
        <strain evidence="1">OBR1</strain>
    </source>
</reference>
<protein>
    <submittedName>
        <fullName evidence="1">Uncharacterized protein</fullName>
    </submittedName>
</protein>
<dbReference type="Proteomes" id="UP000044377">
    <property type="component" value="Unassembled WGS sequence"/>
</dbReference>
<keyword evidence="2" id="KW-1185">Reference proteome</keyword>
<accession>A0A0G4JSC1</accession>
<dbReference type="EMBL" id="CGIG01000001">
    <property type="protein sequence ID" value="CPR14939.1"/>
    <property type="molecule type" value="Genomic_DNA"/>
</dbReference>
<sequence>MLFGFCQVGPVCLHGLSIRLHNQETILDNFPGQHKLRNLRIAFFYDNRGEFL</sequence>
<organism evidence="1 2">
    <name type="scientific">Brenneria goodwinii</name>
    <dbReference type="NCBI Taxonomy" id="1109412"/>
    <lineage>
        <taxon>Bacteria</taxon>
        <taxon>Pseudomonadati</taxon>
        <taxon>Pseudomonadota</taxon>
        <taxon>Gammaproteobacteria</taxon>
        <taxon>Enterobacterales</taxon>
        <taxon>Pectobacteriaceae</taxon>
        <taxon>Brenneria</taxon>
    </lineage>
</organism>
<dbReference type="AlphaFoldDB" id="A0A0G4JSC1"/>
<evidence type="ECO:0000313" key="2">
    <source>
        <dbReference type="Proteomes" id="UP000044377"/>
    </source>
</evidence>